<name>A0A0G4GC73_9ALVE</name>
<dbReference type="AlphaFoldDB" id="A0A0G4GC73"/>
<proteinExistence type="predicted"/>
<evidence type="ECO:0000313" key="1">
    <source>
        <dbReference type="EMBL" id="CEM26789.1"/>
    </source>
</evidence>
<dbReference type="VEuPathDB" id="CryptoDB:Cvel_21249"/>
<gene>
    <name evidence="1" type="ORF">Cvel_21249</name>
</gene>
<sequence>MFTPELDIEEDILGEAFALYSEVAASSHSKDKAALAAEFEKRWASIEKQKRFQWENKYGLRMGHKNEDILIVA</sequence>
<dbReference type="EMBL" id="CDMZ01001077">
    <property type="protein sequence ID" value="CEM26789.1"/>
    <property type="molecule type" value="Genomic_DNA"/>
</dbReference>
<accession>A0A0G4GC73</accession>
<organism evidence="1">
    <name type="scientific">Chromera velia CCMP2878</name>
    <dbReference type="NCBI Taxonomy" id="1169474"/>
    <lineage>
        <taxon>Eukaryota</taxon>
        <taxon>Sar</taxon>
        <taxon>Alveolata</taxon>
        <taxon>Colpodellida</taxon>
        <taxon>Chromeraceae</taxon>
        <taxon>Chromera</taxon>
    </lineage>
</organism>
<protein>
    <submittedName>
        <fullName evidence="1">Uncharacterized protein</fullName>
    </submittedName>
</protein>
<reference evidence="1" key="1">
    <citation type="submission" date="2014-11" db="EMBL/GenBank/DDBJ databases">
        <authorList>
            <person name="Otto D Thomas"/>
            <person name="Naeem Raeece"/>
        </authorList>
    </citation>
    <scope>NUCLEOTIDE SEQUENCE</scope>
</reference>